<name>A0A1Y1JIK4_PLAGO</name>
<organism evidence="5 6">
    <name type="scientific">Plasmodium gonderi</name>
    <dbReference type="NCBI Taxonomy" id="77519"/>
    <lineage>
        <taxon>Eukaryota</taxon>
        <taxon>Sar</taxon>
        <taxon>Alveolata</taxon>
        <taxon>Apicomplexa</taxon>
        <taxon>Aconoidasida</taxon>
        <taxon>Haemosporida</taxon>
        <taxon>Plasmodiidae</taxon>
        <taxon>Plasmodium</taxon>
        <taxon>Plasmodium (Plasmodium)</taxon>
    </lineage>
</organism>
<keyword evidence="2" id="KW-0677">Repeat</keyword>
<dbReference type="AlphaFoldDB" id="A0A1Y1JIK4"/>
<dbReference type="RefSeq" id="XP_028543616.1">
    <property type="nucleotide sequence ID" value="XM_028687815.1"/>
</dbReference>
<evidence type="ECO:0000313" key="5">
    <source>
        <dbReference type="EMBL" id="GAW81027.1"/>
    </source>
</evidence>
<evidence type="ECO:0000256" key="3">
    <source>
        <dbReference type="SAM" id="Coils"/>
    </source>
</evidence>
<gene>
    <name evidence="5" type="ORF">PGO_092270</name>
</gene>
<keyword evidence="6" id="KW-1185">Reference proteome</keyword>
<proteinExistence type="predicted"/>
<comment type="caution">
    <text evidence="5">The sequence shown here is derived from an EMBL/GenBank/DDBJ whole genome shotgun (WGS) entry which is preliminary data.</text>
</comment>
<dbReference type="SUPFAM" id="SSF50965">
    <property type="entry name" value="Galactose oxidase, central domain"/>
    <property type="match status" value="1"/>
</dbReference>
<dbReference type="Gene3D" id="2.120.10.80">
    <property type="entry name" value="Kelch-type beta propeller"/>
    <property type="match status" value="2"/>
</dbReference>
<evidence type="ECO:0000256" key="1">
    <source>
        <dbReference type="ARBA" id="ARBA00022441"/>
    </source>
</evidence>
<accession>A0A1Y1JIK4</accession>
<keyword evidence="3" id="KW-0175">Coiled coil</keyword>
<dbReference type="Pfam" id="PF24681">
    <property type="entry name" value="Kelch_KLHDC2_KLHL20_DRC7"/>
    <property type="match status" value="1"/>
</dbReference>
<dbReference type="OrthoDB" id="45365at2759"/>
<feature type="coiled-coil region" evidence="3">
    <location>
        <begin position="498"/>
        <end position="598"/>
    </location>
</feature>
<dbReference type="GeneID" id="39747745"/>
<dbReference type="Proteomes" id="UP000195521">
    <property type="component" value="Unassembled WGS sequence"/>
</dbReference>
<evidence type="ECO:0000256" key="4">
    <source>
        <dbReference type="SAM" id="MobiDB-lite"/>
    </source>
</evidence>
<protein>
    <submittedName>
        <fullName evidence="5">Kelch domain-containing protein</fullName>
    </submittedName>
</protein>
<evidence type="ECO:0000313" key="6">
    <source>
        <dbReference type="Proteomes" id="UP000195521"/>
    </source>
</evidence>
<dbReference type="EMBL" id="BDQF01000010">
    <property type="protein sequence ID" value="GAW81027.1"/>
    <property type="molecule type" value="Genomic_DNA"/>
</dbReference>
<dbReference type="PANTHER" id="PTHR46093:SF18">
    <property type="entry name" value="FIBRONECTIN TYPE-III DOMAIN-CONTAINING PROTEIN"/>
    <property type="match status" value="1"/>
</dbReference>
<feature type="region of interest" description="Disordered" evidence="4">
    <location>
        <begin position="115"/>
        <end position="150"/>
    </location>
</feature>
<dbReference type="PANTHER" id="PTHR46093">
    <property type="entry name" value="ACYL-COA-BINDING DOMAIN-CONTAINING PROTEIN 5"/>
    <property type="match status" value="1"/>
</dbReference>
<feature type="compositionally biased region" description="Low complexity" evidence="4">
    <location>
        <begin position="134"/>
        <end position="147"/>
    </location>
</feature>
<dbReference type="InterPro" id="IPR011043">
    <property type="entry name" value="Gal_Oxase/kelch_b-propeller"/>
</dbReference>
<reference evidence="6" key="1">
    <citation type="submission" date="2017-04" db="EMBL/GenBank/DDBJ databases">
        <title>Plasmodium gonderi genome.</title>
        <authorList>
            <person name="Arisue N."/>
            <person name="Honma H."/>
            <person name="Kawai S."/>
            <person name="Tougan T."/>
            <person name="Tanabe K."/>
            <person name="Horii T."/>
        </authorList>
    </citation>
    <scope>NUCLEOTIDE SEQUENCE [LARGE SCALE GENOMIC DNA]</scope>
    <source>
        <strain evidence="6">ATCC 30045</strain>
    </source>
</reference>
<sequence>MDTFSTAADEPRTDGKTFMEKVKEEMKSSGTAVGPQDPNMFYTAERINAVERINTTEMINAKEKANAPNMDIPGYTVNHPGPHMNNNSTNVINNSPGIENSNGVAKRLDNVVNTQDKTGQIANAEKDADNEGLKSSNKNTNNVNSENETVEEKVGNHNINMNRNEDMSEGFLSPPVFHLTEIMHNEKCFKKTKGHIAVEINGDICIYGGMAQNKCVNNFIRYVPGIKLFEKIRLNSEDIAPRAFHSGNVISENNKNSILIFGGINDKEEILDETYKFDFQAKKWERIECNVKPCARYKHASFSYKNSIFIHGGMNSDNATLSDLWHFSGGSWNEITPTSKTPEARYGHTLVFSLYGNAKLVFLFGGNRKGFNGALGDTWVLNLNTLKWKEITKTTGPNPRARWAHSAQLFDEWMIIYGGITNGWIDNYALSDMYALNIYTFSWFEVDISRSKCFNRGYYGSLCLVPYKKSLHIFGGSDESDEFSDAFSLSPLVTYVYYKNLTEKIENLDAKMKIINENTNSNDQVNLTEFELKISELKGEVNNISNMMKTFEMKFFALEKLNEQCEKLLSKNMNAEALEKLEQRIRKLESSNILMKHESI</sequence>
<dbReference type="InterPro" id="IPR015915">
    <property type="entry name" value="Kelch-typ_b-propeller"/>
</dbReference>
<evidence type="ECO:0000256" key="2">
    <source>
        <dbReference type="ARBA" id="ARBA00022737"/>
    </source>
</evidence>
<dbReference type="OMA" id="EIMHNER"/>
<keyword evidence="1" id="KW-0880">Kelch repeat</keyword>